<dbReference type="Proteomes" id="UP000199228">
    <property type="component" value="Unassembled WGS sequence"/>
</dbReference>
<organism evidence="4 5">
    <name type="scientific">Eubacterium oxidoreducens</name>
    <dbReference type="NCBI Taxonomy" id="1732"/>
    <lineage>
        <taxon>Bacteria</taxon>
        <taxon>Bacillati</taxon>
        <taxon>Bacillota</taxon>
        <taxon>Clostridia</taxon>
        <taxon>Eubacteriales</taxon>
        <taxon>Eubacteriaceae</taxon>
        <taxon>Eubacterium</taxon>
    </lineage>
</organism>
<dbReference type="InterPro" id="IPR003439">
    <property type="entry name" value="ABC_transporter-like_ATP-bd"/>
</dbReference>
<protein>
    <submittedName>
        <fullName evidence="4">Putative ABC transport system ATP-binding protein</fullName>
    </submittedName>
</protein>
<dbReference type="Pfam" id="PF00005">
    <property type="entry name" value="ABC_tran"/>
    <property type="match status" value="1"/>
</dbReference>
<dbReference type="RefSeq" id="WP_090173934.1">
    <property type="nucleotide sequence ID" value="NZ_FMXR01000012.1"/>
</dbReference>
<keyword evidence="5" id="KW-1185">Reference proteome</keyword>
<dbReference type="PROSITE" id="PS00211">
    <property type="entry name" value="ABC_TRANSPORTER_1"/>
    <property type="match status" value="1"/>
</dbReference>
<dbReference type="OrthoDB" id="9802264at2"/>
<dbReference type="InterPro" id="IPR015854">
    <property type="entry name" value="ABC_transpr_LolD-like"/>
</dbReference>
<keyword evidence="2 4" id="KW-0067">ATP-binding</keyword>
<keyword evidence="1" id="KW-0547">Nucleotide-binding</keyword>
<dbReference type="SUPFAM" id="SSF52540">
    <property type="entry name" value="P-loop containing nucleoside triphosphate hydrolases"/>
    <property type="match status" value="1"/>
</dbReference>
<dbReference type="GO" id="GO:0022857">
    <property type="term" value="F:transmembrane transporter activity"/>
    <property type="evidence" value="ECO:0007669"/>
    <property type="project" value="TreeGrafter"/>
</dbReference>
<dbReference type="EMBL" id="FMXR01000012">
    <property type="protein sequence ID" value="SDB22987.1"/>
    <property type="molecule type" value="Genomic_DNA"/>
</dbReference>
<name>A0A1G6BQY3_EUBOX</name>
<dbReference type="PANTHER" id="PTHR24220">
    <property type="entry name" value="IMPORT ATP-BINDING PROTEIN"/>
    <property type="match status" value="1"/>
</dbReference>
<feature type="domain" description="ABC transporter" evidence="3">
    <location>
        <begin position="2"/>
        <end position="201"/>
    </location>
</feature>
<dbReference type="STRING" id="1732.SAMN02910417_01698"/>
<gene>
    <name evidence="4" type="ORF">SAMN02910417_01698</name>
</gene>
<dbReference type="GO" id="GO:0016887">
    <property type="term" value="F:ATP hydrolysis activity"/>
    <property type="evidence" value="ECO:0007669"/>
    <property type="project" value="InterPro"/>
</dbReference>
<dbReference type="GO" id="GO:0005524">
    <property type="term" value="F:ATP binding"/>
    <property type="evidence" value="ECO:0007669"/>
    <property type="project" value="UniProtKB-KW"/>
</dbReference>
<dbReference type="InterPro" id="IPR027417">
    <property type="entry name" value="P-loop_NTPase"/>
</dbReference>
<dbReference type="Gene3D" id="3.40.50.300">
    <property type="entry name" value="P-loop containing nucleotide triphosphate hydrolases"/>
    <property type="match status" value="1"/>
</dbReference>
<dbReference type="AlphaFoldDB" id="A0A1G6BQY3"/>
<sequence>MIELRNIRKSFGDKVVIDGLCATIEDGTFTIIAGPSGCGKTTLLNMLGYLEKTDEGDILIDGTDIKAISQGEYFSEYVGFLFQNFALMENKTVKQNLEIIKKKNRSDIIMKQALDEVGLSDQMNTKVYKLSGGEQQRVALARLMMKRCKMILADEPTGSLDAENGRLVMDLLHKFADEGKIVIMVTHDTGLYEEADQVIELK</sequence>
<dbReference type="SMART" id="SM00382">
    <property type="entry name" value="AAA"/>
    <property type="match status" value="1"/>
</dbReference>
<evidence type="ECO:0000256" key="1">
    <source>
        <dbReference type="ARBA" id="ARBA00022741"/>
    </source>
</evidence>
<dbReference type="GO" id="GO:0005886">
    <property type="term" value="C:plasma membrane"/>
    <property type="evidence" value="ECO:0007669"/>
    <property type="project" value="TreeGrafter"/>
</dbReference>
<accession>A0A1G6BQY3</accession>
<dbReference type="InterPro" id="IPR017871">
    <property type="entry name" value="ABC_transporter-like_CS"/>
</dbReference>
<dbReference type="PANTHER" id="PTHR24220:SF86">
    <property type="entry name" value="ABC TRANSPORTER ABCH.1"/>
    <property type="match status" value="1"/>
</dbReference>
<proteinExistence type="predicted"/>
<evidence type="ECO:0000256" key="2">
    <source>
        <dbReference type="ARBA" id="ARBA00022840"/>
    </source>
</evidence>
<reference evidence="4 5" key="1">
    <citation type="submission" date="2016-10" db="EMBL/GenBank/DDBJ databases">
        <authorList>
            <person name="de Groot N.N."/>
        </authorList>
    </citation>
    <scope>NUCLEOTIDE SEQUENCE [LARGE SCALE GENOMIC DNA]</scope>
    <source>
        <strain evidence="4 5">DSM 3217</strain>
    </source>
</reference>
<evidence type="ECO:0000313" key="5">
    <source>
        <dbReference type="Proteomes" id="UP000199228"/>
    </source>
</evidence>
<dbReference type="PROSITE" id="PS50893">
    <property type="entry name" value="ABC_TRANSPORTER_2"/>
    <property type="match status" value="1"/>
</dbReference>
<evidence type="ECO:0000259" key="3">
    <source>
        <dbReference type="PROSITE" id="PS50893"/>
    </source>
</evidence>
<dbReference type="InterPro" id="IPR003593">
    <property type="entry name" value="AAA+_ATPase"/>
</dbReference>
<evidence type="ECO:0000313" key="4">
    <source>
        <dbReference type="EMBL" id="SDB22987.1"/>
    </source>
</evidence>